<comment type="caution">
    <text evidence="3">The sequence shown here is derived from an EMBL/GenBank/DDBJ whole genome shotgun (WGS) entry which is preliminary data.</text>
</comment>
<reference evidence="3" key="1">
    <citation type="journal article" date="2022" name="Int. J. Mol. Sci.">
        <title>Draft Genome of Tanacetum Coccineum: Genomic Comparison of Closely Related Tanacetum-Family Plants.</title>
        <authorList>
            <person name="Yamashiro T."/>
            <person name="Shiraishi A."/>
            <person name="Nakayama K."/>
            <person name="Satake H."/>
        </authorList>
    </citation>
    <scope>NUCLEOTIDE SEQUENCE</scope>
</reference>
<evidence type="ECO:0000256" key="1">
    <source>
        <dbReference type="SAM" id="MobiDB-lite"/>
    </source>
</evidence>
<organism evidence="3 4">
    <name type="scientific">Tanacetum coccineum</name>
    <dbReference type="NCBI Taxonomy" id="301880"/>
    <lineage>
        <taxon>Eukaryota</taxon>
        <taxon>Viridiplantae</taxon>
        <taxon>Streptophyta</taxon>
        <taxon>Embryophyta</taxon>
        <taxon>Tracheophyta</taxon>
        <taxon>Spermatophyta</taxon>
        <taxon>Magnoliopsida</taxon>
        <taxon>eudicotyledons</taxon>
        <taxon>Gunneridae</taxon>
        <taxon>Pentapetalae</taxon>
        <taxon>asterids</taxon>
        <taxon>campanulids</taxon>
        <taxon>Asterales</taxon>
        <taxon>Asteraceae</taxon>
        <taxon>Asteroideae</taxon>
        <taxon>Anthemideae</taxon>
        <taxon>Anthemidinae</taxon>
        <taxon>Tanacetum</taxon>
    </lineage>
</organism>
<reference evidence="3" key="2">
    <citation type="submission" date="2022-01" db="EMBL/GenBank/DDBJ databases">
        <authorList>
            <person name="Yamashiro T."/>
            <person name="Shiraishi A."/>
            <person name="Satake H."/>
            <person name="Nakayama K."/>
        </authorList>
    </citation>
    <scope>NUCLEOTIDE SEQUENCE</scope>
</reference>
<evidence type="ECO:0000259" key="2">
    <source>
        <dbReference type="Pfam" id="PF14244"/>
    </source>
</evidence>
<protein>
    <submittedName>
        <fullName evidence="3">Cysteine-rich receptor-like protein kinase 8</fullName>
    </submittedName>
</protein>
<evidence type="ECO:0000313" key="4">
    <source>
        <dbReference type="Proteomes" id="UP001151760"/>
    </source>
</evidence>
<dbReference type="Proteomes" id="UP001151760">
    <property type="component" value="Unassembled WGS sequence"/>
</dbReference>
<evidence type="ECO:0000313" key="3">
    <source>
        <dbReference type="EMBL" id="GJT04904.1"/>
    </source>
</evidence>
<feature type="region of interest" description="Disordered" evidence="1">
    <location>
        <begin position="1"/>
        <end position="27"/>
    </location>
</feature>
<feature type="domain" description="Retrotransposon Copia-like N-terminal" evidence="2">
    <location>
        <begin position="30"/>
        <end position="66"/>
    </location>
</feature>
<dbReference type="EMBL" id="BQNB010012544">
    <property type="protein sequence ID" value="GJT04904.1"/>
    <property type="molecule type" value="Genomic_DNA"/>
</dbReference>
<dbReference type="InterPro" id="IPR029472">
    <property type="entry name" value="Copia-like_N"/>
</dbReference>
<feature type="compositionally biased region" description="Low complexity" evidence="1">
    <location>
        <begin position="102"/>
        <end position="123"/>
    </location>
</feature>
<dbReference type="InterPro" id="IPR036875">
    <property type="entry name" value="Znf_CCHC_sf"/>
</dbReference>
<dbReference type="Pfam" id="PF14244">
    <property type="entry name" value="Retrotran_gag_3"/>
    <property type="match status" value="1"/>
</dbReference>
<gene>
    <name evidence="3" type="ORF">Tco_0839366</name>
</gene>
<proteinExistence type="predicted"/>
<accession>A0ABQ5AUX2</accession>
<dbReference type="SUPFAM" id="SSF57756">
    <property type="entry name" value="Retrovirus zinc finger-like domains"/>
    <property type="match status" value="1"/>
</dbReference>
<feature type="compositionally biased region" description="Low complexity" evidence="1">
    <location>
        <begin position="1"/>
        <end position="17"/>
    </location>
</feature>
<keyword evidence="4" id="KW-1185">Reference proteome</keyword>
<feature type="region of interest" description="Disordered" evidence="1">
    <location>
        <begin position="102"/>
        <end position="126"/>
    </location>
</feature>
<name>A0ABQ5AUX2_9ASTR</name>
<sequence length="199" mass="22522">MVSEGSPSNTNTNPPSNDQITSDHPLFLLPTNHPGLVLIPGKLTGSDNYSSWRRSMVIALNAKNKLKLNQTALSCGCRSLQEEKQREGLLPKPTMSVAFSVNSNNQRSNNNYQRNYSRSNYSQGERRGSFTKGVICGNCNKEGHSREQCYKLVGYLVGHPLHGKFPPRPYKSQSQEYKPNRARIRRIFLMDTAYWSLEQ</sequence>
<dbReference type="PANTHER" id="PTHR37610">
    <property type="entry name" value="CCHC-TYPE DOMAIN-CONTAINING PROTEIN"/>
    <property type="match status" value="1"/>
</dbReference>
<dbReference type="PANTHER" id="PTHR37610:SF78">
    <property type="entry name" value="GAG-POLYPEPTIDE OF LTR COPIA-TYPE-RELATED"/>
    <property type="match status" value="1"/>
</dbReference>